<feature type="non-terminal residue" evidence="1">
    <location>
        <position position="1"/>
    </location>
</feature>
<dbReference type="Proteomes" id="UP000814128">
    <property type="component" value="Unassembled WGS sequence"/>
</dbReference>
<reference evidence="1" key="2">
    <citation type="journal article" date="2022" name="New Phytol.">
        <title>Evolutionary transition to the ectomycorrhizal habit in the genomes of a hyperdiverse lineage of mushroom-forming fungi.</title>
        <authorList>
            <person name="Looney B."/>
            <person name="Miyauchi S."/>
            <person name="Morin E."/>
            <person name="Drula E."/>
            <person name="Courty P.E."/>
            <person name="Kohler A."/>
            <person name="Kuo A."/>
            <person name="LaButti K."/>
            <person name="Pangilinan J."/>
            <person name="Lipzen A."/>
            <person name="Riley R."/>
            <person name="Andreopoulos W."/>
            <person name="He G."/>
            <person name="Johnson J."/>
            <person name="Nolan M."/>
            <person name="Tritt A."/>
            <person name="Barry K.W."/>
            <person name="Grigoriev I.V."/>
            <person name="Nagy L.G."/>
            <person name="Hibbett D."/>
            <person name="Henrissat B."/>
            <person name="Matheny P.B."/>
            <person name="Labbe J."/>
            <person name="Martin F.M."/>
        </authorList>
    </citation>
    <scope>NUCLEOTIDE SEQUENCE</scope>
    <source>
        <strain evidence="1">EC-137</strain>
    </source>
</reference>
<gene>
    <name evidence="1" type="ORF">K488DRAFT_16436</name>
</gene>
<proteinExistence type="predicted"/>
<keyword evidence="2" id="KW-1185">Reference proteome</keyword>
<evidence type="ECO:0000313" key="1">
    <source>
        <dbReference type="EMBL" id="KAI0027173.1"/>
    </source>
</evidence>
<name>A0ACB8Q660_9AGAM</name>
<dbReference type="EMBL" id="MU273977">
    <property type="protein sequence ID" value="KAI0027173.1"/>
    <property type="molecule type" value="Genomic_DNA"/>
</dbReference>
<reference evidence="1" key="1">
    <citation type="submission" date="2021-02" db="EMBL/GenBank/DDBJ databases">
        <authorList>
            <consortium name="DOE Joint Genome Institute"/>
            <person name="Ahrendt S."/>
            <person name="Looney B.P."/>
            <person name="Miyauchi S."/>
            <person name="Morin E."/>
            <person name="Drula E."/>
            <person name="Courty P.E."/>
            <person name="Chicoki N."/>
            <person name="Fauchery L."/>
            <person name="Kohler A."/>
            <person name="Kuo A."/>
            <person name="Labutti K."/>
            <person name="Pangilinan J."/>
            <person name="Lipzen A."/>
            <person name="Riley R."/>
            <person name="Andreopoulos W."/>
            <person name="He G."/>
            <person name="Johnson J."/>
            <person name="Barry K.W."/>
            <person name="Grigoriev I.V."/>
            <person name="Nagy L."/>
            <person name="Hibbett D."/>
            <person name="Henrissat B."/>
            <person name="Matheny P.B."/>
            <person name="Labbe J."/>
            <person name="Martin F."/>
        </authorList>
    </citation>
    <scope>NUCLEOTIDE SEQUENCE</scope>
    <source>
        <strain evidence="1">EC-137</strain>
    </source>
</reference>
<evidence type="ECO:0000313" key="2">
    <source>
        <dbReference type="Proteomes" id="UP000814128"/>
    </source>
</evidence>
<feature type="non-terminal residue" evidence="1">
    <location>
        <position position="100"/>
    </location>
</feature>
<organism evidence="1 2">
    <name type="scientific">Vararia minispora EC-137</name>
    <dbReference type="NCBI Taxonomy" id="1314806"/>
    <lineage>
        <taxon>Eukaryota</taxon>
        <taxon>Fungi</taxon>
        <taxon>Dikarya</taxon>
        <taxon>Basidiomycota</taxon>
        <taxon>Agaricomycotina</taxon>
        <taxon>Agaricomycetes</taxon>
        <taxon>Russulales</taxon>
        <taxon>Lachnocladiaceae</taxon>
        <taxon>Vararia</taxon>
    </lineage>
</organism>
<comment type="caution">
    <text evidence="1">The sequence shown here is derived from an EMBL/GenBank/DDBJ whole genome shotgun (WGS) entry which is preliminary data.</text>
</comment>
<sequence length="100" mass="11573">HPQHAMHSLRIRSVARVPVLAGPWIPRADRSDAERTSFHRAMLILFKPWRDAEDLLPAGISWSQSFLATSFSPYLAKIIRNIHVDSECRDARTESERIRR</sequence>
<protein>
    <submittedName>
        <fullName evidence="1">Uncharacterized protein</fullName>
    </submittedName>
</protein>
<accession>A0ACB8Q660</accession>